<dbReference type="Proteomes" id="UP000813385">
    <property type="component" value="Unassembled WGS sequence"/>
</dbReference>
<evidence type="ECO:0000259" key="4">
    <source>
        <dbReference type="Pfam" id="PF13460"/>
    </source>
</evidence>
<reference evidence="5" key="1">
    <citation type="journal article" date="2021" name="Nat. Commun.">
        <title>Genetic determinants of endophytism in the Arabidopsis root mycobiome.</title>
        <authorList>
            <person name="Mesny F."/>
            <person name="Miyauchi S."/>
            <person name="Thiergart T."/>
            <person name="Pickel B."/>
            <person name="Atanasova L."/>
            <person name="Karlsson M."/>
            <person name="Huettel B."/>
            <person name="Barry K.W."/>
            <person name="Haridas S."/>
            <person name="Chen C."/>
            <person name="Bauer D."/>
            <person name="Andreopoulos W."/>
            <person name="Pangilinan J."/>
            <person name="LaButti K."/>
            <person name="Riley R."/>
            <person name="Lipzen A."/>
            <person name="Clum A."/>
            <person name="Drula E."/>
            <person name="Henrissat B."/>
            <person name="Kohler A."/>
            <person name="Grigoriev I.V."/>
            <person name="Martin F.M."/>
            <person name="Hacquard S."/>
        </authorList>
    </citation>
    <scope>NUCLEOTIDE SEQUENCE</scope>
    <source>
        <strain evidence="5">MPI-CAGE-AT-0016</strain>
    </source>
</reference>
<gene>
    <name evidence="5" type="ORF">B0T11DRAFT_259792</name>
</gene>
<dbReference type="PANTHER" id="PTHR47706:SF7">
    <property type="entry name" value="CIPA-LIKE, PUTATIVE (AFU_ORTHOLOGUE AFUA_1G01630)-RELATED"/>
    <property type="match status" value="1"/>
</dbReference>
<keyword evidence="3" id="KW-0560">Oxidoreductase</keyword>
<dbReference type="SUPFAM" id="SSF51735">
    <property type="entry name" value="NAD(P)-binding Rossmann-fold domains"/>
    <property type="match status" value="1"/>
</dbReference>
<proteinExistence type="inferred from homology"/>
<dbReference type="AlphaFoldDB" id="A0A8K0TDS0"/>
<protein>
    <recommendedName>
        <fullName evidence="4">NAD(P)-binding domain-containing protein</fullName>
    </recommendedName>
</protein>
<dbReference type="PANTHER" id="PTHR47706">
    <property type="entry name" value="NMRA-LIKE FAMILY PROTEIN"/>
    <property type="match status" value="1"/>
</dbReference>
<dbReference type="InterPro" id="IPR051609">
    <property type="entry name" value="NmrA/Isoflavone_reductase-like"/>
</dbReference>
<sequence>MASPIQNIAIIGAGGRIGGAFAKALVQTGKHTVTGLTRKDSDSELPEGVKAIKVDYDDQDSIASALKGQQFLIITLSANAPEELHARIADAAVQAGVSYIMPNAFGYPIDKEKPDEGNPYMSNLINRISHLEKSGATSIMLSCGFWYEWSLALGEEWFGFSIKDRKVTFFDDGRRPIAVSTWDQCGRAIAGLLSLPEEGASPSLADFKGKQAIINSFRVSQRDMLDSLNRVLGTSDKDWEIQYEEVEKRIKDGGEELKRGIRRGFAKWLYGNVFLASNEISNYEGVDNKVFGLPEESLDEATKRAVEMVESGWTFPM</sequence>
<evidence type="ECO:0000313" key="6">
    <source>
        <dbReference type="Proteomes" id="UP000813385"/>
    </source>
</evidence>
<evidence type="ECO:0000313" key="5">
    <source>
        <dbReference type="EMBL" id="KAH7353534.1"/>
    </source>
</evidence>
<organism evidence="5 6">
    <name type="scientific">Plectosphaerella cucumerina</name>
    <dbReference type="NCBI Taxonomy" id="40658"/>
    <lineage>
        <taxon>Eukaryota</taxon>
        <taxon>Fungi</taxon>
        <taxon>Dikarya</taxon>
        <taxon>Ascomycota</taxon>
        <taxon>Pezizomycotina</taxon>
        <taxon>Sordariomycetes</taxon>
        <taxon>Hypocreomycetidae</taxon>
        <taxon>Glomerellales</taxon>
        <taxon>Plectosphaerellaceae</taxon>
        <taxon>Plectosphaerella</taxon>
    </lineage>
</organism>
<dbReference type="Gene3D" id="3.40.50.720">
    <property type="entry name" value="NAD(P)-binding Rossmann-like Domain"/>
    <property type="match status" value="1"/>
</dbReference>
<name>A0A8K0TDS0_9PEZI</name>
<feature type="domain" description="NAD(P)-binding" evidence="4">
    <location>
        <begin position="12"/>
        <end position="126"/>
    </location>
</feature>
<dbReference type="Pfam" id="PF13460">
    <property type="entry name" value="NAD_binding_10"/>
    <property type="match status" value="1"/>
</dbReference>
<dbReference type="InterPro" id="IPR016040">
    <property type="entry name" value="NAD(P)-bd_dom"/>
</dbReference>
<comment type="caution">
    <text evidence="5">The sequence shown here is derived from an EMBL/GenBank/DDBJ whole genome shotgun (WGS) entry which is preliminary data.</text>
</comment>
<keyword evidence="2" id="KW-0521">NADP</keyword>
<accession>A0A8K0TDS0</accession>
<dbReference type="InterPro" id="IPR036291">
    <property type="entry name" value="NAD(P)-bd_dom_sf"/>
</dbReference>
<dbReference type="GO" id="GO:0016491">
    <property type="term" value="F:oxidoreductase activity"/>
    <property type="evidence" value="ECO:0007669"/>
    <property type="project" value="UniProtKB-KW"/>
</dbReference>
<evidence type="ECO:0000256" key="2">
    <source>
        <dbReference type="ARBA" id="ARBA00022857"/>
    </source>
</evidence>
<comment type="similarity">
    <text evidence="1">Belongs to the NmrA-type oxidoreductase family. Isoflavone reductase subfamily.</text>
</comment>
<evidence type="ECO:0000256" key="1">
    <source>
        <dbReference type="ARBA" id="ARBA00005725"/>
    </source>
</evidence>
<evidence type="ECO:0000256" key="3">
    <source>
        <dbReference type="ARBA" id="ARBA00023002"/>
    </source>
</evidence>
<dbReference type="OrthoDB" id="419598at2759"/>
<dbReference type="EMBL" id="JAGPXD010000005">
    <property type="protein sequence ID" value="KAH7353534.1"/>
    <property type="molecule type" value="Genomic_DNA"/>
</dbReference>
<keyword evidence="6" id="KW-1185">Reference proteome</keyword>